<dbReference type="InterPro" id="IPR012505">
    <property type="entry name" value="YbbR"/>
</dbReference>
<name>A0A0F6W582_9BACT</name>
<dbReference type="Proteomes" id="UP000034883">
    <property type="component" value="Chromosome"/>
</dbReference>
<dbReference type="EMBL" id="CP011125">
    <property type="protein sequence ID" value="AKF07602.1"/>
    <property type="molecule type" value="Genomic_DNA"/>
</dbReference>
<evidence type="ECO:0000313" key="2">
    <source>
        <dbReference type="Proteomes" id="UP000034883"/>
    </source>
</evidence>
<dbReference type="Gene3D" id="2.170.120.30">
    <property type="match status" value="2"/>
</dbReference>
<dbReference type="PANTHER" id="PTHR37804:SF1">
    <property type="entry name" value="CDAA REGULATORY PROTEIN CDAR"/>
    <property type="match status" value="1"/>
</dbReference>
<dbReference type="STRING" id="927083.DB32_004751"/>
<dbReference type="InterPro" id="IPR053154">
    <property type="entry name" value="c-di-AMP_regulator"/>
</dbReference>
<reference evidence="1 2" key="1">
    <citation type="submission" date="2015-03" db="EMBL/GenBank/DDBJ databases">
        <title>Genome assembly of Sandaracinus amylolyticus DSM 53668.</title>
        <authorList>
            <person name="Sharma G."/>
            <person name="Subramanian S."/>
        </authorList>
    </citation>
    <scope>NUCLEOTIDE SEQUENCE [LARGE SCALE GENOMIC DNA]</scope>
    <source>
        <strain evidence="1 2">DSM 53668</strain>
    </source>
</reference>
<keyword evidence="2" id="KW-1185">Reference proteome</keyword>
<dbReference type="OrthoDB" id="5506615at2"/>
<dbReference type="RefSeq" id="WP_053234840.1">
    <property type="nucleotide sequence ID" value="NZ_CP011125.1"/>
</dbReference>
<dbReference type="Pfam" id="PF07949">
    <property type="entry name" value="YbbR"/>
    <property type="match status" value="1"/>
</dbReference>
<dbReference type="PANTHER" id="PTHR37804">
    <property type="entry name" value="CDAA REGULATORY PROTEIN CDAR"/>
    <property type="match status" value="1"/>
</dbReference>
<accession>A0A0F6W582</accession>
<evidence type="ECO:0000313" key="1">
    <source>
        <dbReference type="EMBL" id="AKF07602.1"/>
    </source>
</evidence>
<gene>
    <name evidence="1" type="ORF">DB32_004751</name>
</gene>
<dbReference type="Gene3D" id="2.170.120.40">
    <property type="entry name" value="YbbR-like domain"/>
    <property type="match status" value="1"/>
</dbReference>
<sequence>MTASTARAREGGFVRNLIFENFPLKVFSLVASLALFSLVRGAEDAQRSLFVDVVAVLPDASTGRILLSDIPDRVRVTLRGSRSLLNSIRRDDIPPIQVTLDDTRARLYYFDPERLEVPAGLEITQIAPATIALQWADRAERRLPVHPTIDGRPAPGLMLAGPPEVRPPSAVITGPAPEISPLDHVTTDPINLAGLEAGRHERRVTLMHLPPHAEYEGEAMVTVVVEIAPQVAERSLPRLEVAVVGGEVRELRPARVRVRVRGAPQVLDGMDALGVVPYVDVSELEPTAGGQSVPVRVRGIPEGVELVDVEPPDVLAMPSR</sequence>
<dbReference type="AlphaFoldDB" id="A0A0F6W582"/>
<dbReference type="KEGG" id="samy:DB32_004751"/>
<organism evidence="1 2">
    <name type="scientific">Sandaracinus amylolyticus</name>
    <dbReference type="NCBI Taxonomy" id="927083"/>
    <lineage>
        <taxon>Bacteria</taxon>
        <taxon>Pseudomonadati</taxon>
        <taxon>Myxococcota</taxon>
        <taxon>Polyangia</taxon>
        <taxon>Polyangiales</taxon>
        <taxon>Sandaracinaceae</taxon>
        <taxon>Sandaracinus</taxon>
    </lineage>
</organism>
<evidence type="ECO:0008006" key="3">
    <source>
        <dbReference type="Google" id="ProtNLM"/>
    </source>
</evidence>
<protein>
    <recommendedName>
        <fullName evidence="3">Secreted protein associated with spyDAC</fullName>
    </recommendedName>
</protein>
<proteinExistence type="predicted"/>